<dbReference type="Proteomes" id="UP000064920">
    <property type="component" value="Chromosome"/>
</dbReference>
<gene>
    <name evidence="1" type="ORF">IMCC12053_492</name>
</gene>
<dbReference type="GO" id="GO:0051536">
    <property type="term" value="F:iron-sulfur cluster binding"/>
    <property type="evidence" value="ECO:0007669"/>
    <property type="project" value="InterPro"/>
</dbReference>
<proteinExistence type="predicted"/>
<accession>A0A0P0A7V5</accession>
<dbReference type="EMBL" id="CP012023">
    <property type="protein sequence ID" value="ALI54441.1"/>
    <property type="molecule type" value="Genomic_DNA"/>
</dbReference>
<dbReference type="CDD" id="cd06664">
    <property type="entry name" value="IscU_like"/>
    <property type="match status" value="1"/>
</dbReference>
<name>A0A0P0A7V5_9RHOB</name>
<dbReference type="OrthoDB" id="7857113at2"/>
<dbReference type="PATRIC" id="fig|1397108.4.peg.508"/>
<dbReference type="GO" id="GO:0005506">
    <property type="term" value="F:iron ion binding"/>
    <property type="evidence" value="ECO:0007669"/>
    <property type="project" value="InterPro"/>
</dbReference>
<dbReference type="InterPro" id="IPR002871">
    <property type="entry name" value="NIF_FeS_clus_asmbl_NifU_N"/>
</dbReference>
<dbReference type="AlphaFoldDB" id="A0A0P0A7V5"/>
<dbReference type="SUPFAM" id="SSF82649">
    <property type="entry name" value="SufE/NifU"/>
    <property type="match status" value="1"/>
</dbReference>
<evidence type="ECO:0000313" key="1">
    <source>
        <dbReference type="EMBL" id="ALI54441.1"/>
    </source>
</evidence>
<evidence type="ECO:0000313" key="2">
    <source>
        <dbReference type="Proteomes" id="UP000064920"/>
    </source>
</evidence>
<dbReference type="RefSeq" id="WP_062220760.1">
    <property type="nucleotide sequence ID" value="NZ_CP012023.1"/>
</dbReference>
<dbReference type="KEGG" id="cmar:IMCC12053_492"/>
<organism evidence="1 2">
    <name type="scientific">Celeribacter marinus</name>
    <dbReference type="NCBI Taxonomy" id="1397108"/>
    <lineage>
        <taxon>Bacteria</taxon>
        <taxon>Pseudomonadati</taxon>
        <taxon>Pseudomonadota</taxon>
        <taxon>Alphaproteobacteria</taxon>
        <taxon>Rhodobacterales</taxon>
        <taxon>Roseobacteraceae</taxon>
        <taxon>Celeribacter</taxon>
    </lineage>
</organism>
<dbReference type="Gene3D" id="3.90.1010.10">
    <property type="match status" value="1"/>
</dbReference>
<sequence length="147" mass="15431">MSTELAKLYSGKLLALAADIPHVGQLDAPQARVRERAPLCGSTVTVDVVMEHGKVAQFAQDVKACALGQASAAILGAHVIGRSADELDAARDEMTAFLKTDGPVPSAPFDGFEALRPARDYKNRHASILLAVTAVAKAAREAQNSPL</sequence>
<keyword evidence="2" id="KW-1185">Reference proteome</keyword>
<protein>
    <submittedName>
        <fullName evidence="1">Putative iron-sulfur cluster assembly scaffold protein for SUF system, SufE2</fullName>
    </submittedName>
</protein>
<reference evidence="1 2" key="1">
    <citation type="submission" date="2015-05" db="EMBL/GenBank/DDBJ databases">
        <authorList>
            <person name="Wang D.B."/>
            <person name="Wang M."/>
        </authorList>
    </citation>
    <scope>NUCLEOTIDE SEQUENCE [LARGE SCALE GENOMIC DNA]</scope>
    <source>
        <strain evidence="1 2">IMCC 12053</strain>
    </source>
</reference>
<dbReference type="GO" id="GO:0016226">
    <property type="term" value="P:iron-sulfur cluster assembly"/>
    <property type="evidence" value="ECO:0007669"/>
    <property type="project" value="InterPro"/>
</dbReference>
<dbReference type="STRING" id="1397108.IMCC12053_492"/>